<reference evidence="3 4" key="1">
    <citation type="submission" date="2023-08" db="EMBL/GenBank/DDBJ databases">
        <title>Black Yeasts Isolated from many extreme environments.</title>
        <authorList>
            <person name="Coleine C."/>
            <person name="Stajich J.E."/>
            <person name="Selbmann L."/>
        </authorList>
    </citation>
    <scope>NUCLEOTIDE SEQUENCE [LARGE SCALE GENOMIC DNA]</scope>
    <source>
        <strain evidence="3 4">CCFEE 5910</strain>
    </source>
</reference>
<comment type="caution">
    <text evidence="3">The sequence shown here is derived from an EMBL/GenBank/DDBJ whole genome shotgun (WGS) entry which is preliminary data.</text>
</comment>
<dbReference type="AlphaFoldDB" id="A0AAN7SYW0"/>
<evidence type="ECO:0000313" key="4">
    <source>
        <dbReference type="Proteomes" id="UP001309876"/>
    </source>
</evidence>
<evidence type="ECO:0000256" key="1">
    <source>
        <dbReference type="SAM" id="MobiDB-lite"/>
    </source>
</evidence>
<feature type="compositionally biased region" description="Pro residues" evidence="1">
    <location>
        <begin position="412"/>
        <end position="421"/>
    </location>
</feature>
<dbReference type="InterPro" id="IPR019194">
    <property type="entry name" value="Tscrpt_elong_fac_Eaf_N"/>
</dbReference>
<organism evidence="3 4">
    <name type="scientific">Lithohypha guttulata</name>
    <dbReference type="NCBI Taxonomy" id="1690604"/>
    <lineage>
        <taxon>Eukaryota</taxon>
        <taxon>Fungi</taxon>
        <taxon>Dikarya</taxon>
        <taxon>Ascomycota</taxon>
        <taxon>Pezizomycotina</taxon>
        <taxon>Eurotiomycetes</taxon>
        <taxon>Chaetothyriomycetidae</taxon>
        <taxon>Chaetothyriales</taxon>
        <taxon>Trichomeriaceae</taxon>
        <taxon>Lithohypha</taxon>
    </lineage>
</organism>
<sequence length="501" mass="55233">MPNKALVFLNSSTQNLNAFHFSQYQNSFLAVIRLVAYVPVRDTSLPGDYRILLGETFKDDHETAIKNISVKYNWIPKNGFQNSFGTIKTTGDDVSLNYEHGHDAYDYDGWVLEEPDHEQLALVWNAEKSAFILEKLDLSLEVNIQAGTNITSEFVKRHGRLERQAGHDLHGQDTVDNLFATEESGNPDASNPFDFRHFLEEAKEATEKAGHHTGGGRTPVPGARTPMSGLSSPLLGAGHHPLRPLTPTVGSIEIIDATDREMNEYPDRRRQKALKPSKLKTKVTRKPASFTKAKGVPQSHSKEVLSSEKVIDSDSDSDASDRPSIAATVPRKTIKTQNRKRSSGLIPSKDKGDDSDPDMDSSSAPKASHTPQVDVEMPDIDDENMKYFQDIDDEAENDGDVDELILDEPTEPTTPPPPPPTKELKQKKRRQSSTSKAQKVKAPSPSPPLLQHDSIDEDDLAAELEAELAAQQEGDDSEGGIGLGIGIQQQDDDESDISEEE</sequence>
<protein>
    <recommendedName>
        <fullName evidence="2">Transcription elongation factor Eaf N-terminal domain-containing protein</fullName>
    </recommendedName>
</protein>
<feature type="compositionally biased region" description="Acidic residues" evidence="1">
    <location>
        <begin position="455"/>
        <end position="466"/>
    </location>
</feature>
<feature type="domain" description="Transcription elongation factor Eaf N-terminal" evidence="2">
    <location>
        <begin position="49"/>
        <end position="145"/>
    </location>
</feature>
<dbReference type="EMBL" id="JAVRRJ010000005">
    <property type="protein sequence ID" value="KAK5084581.1"/>
    <property type="molecule type" value="Genomic_DNA"/>
</dbReference>
<name>A0AAN7SYW0_9EURO</name>
<accession>A0AAN7SYW0</accession>
<gene>
    <name evidence="3" type="ORF">LTR05_005659</name>
</gene>
<feature type="compositionally biased region" description="Basic and acidic residues" evidence="1">
    <location>
        <begin position="300"/>
        <end position="312"/>
    </location>
</feature>
<dbReference type="Pfam" id="PF09816">
    <property type="entry name" value="EAF"/>
    <property type="match status" value="1"/>
</dbReference>
<feature type="compositionally biased region" description="Acidic residues" evidence="1">
    <location>
        <begin position="490"/>
        <end position="501"/>
    </location>
</feature>
<proteinExistence type="predicted"/>
<feature type="compositionally biased region" description="Basic residues" evidence="1">
    <location>
        <begin position="269"/>
        <end position="285"/>
    </location>
</feature>
<feature type="region of interest" description="Disordered" evidence="1">
    <location>
        <begin position="260"/>
        <end position="501"/>
    </location>
</feature>
<feature type="compositionally biased region" description="Basic residues" evidence="1">
    <location>
        <begin position="332"/>
        <end position="342"/>
    </location>
</feature>
<evidence type="ECO:0000313" key="3">
    <source>
        <dbReference type="EMBL" id="KAK5084581.1"/>
    </source>
</evidence>
<dbReference type="Proteomes" id="UP001309876">
    <property type="component" value="Unassembled WGS sequence"/>
</dbReference>
<evidence type="ECO:0000259" key="2">
    <source>
        <dbReference type="Pfam" id="PF09816"/>
    </source>
</evidence>
<feature type="compositionally biased region" description="Acidic residues" evidence="1">
    <location>
        <begin position="390"/>
        <end position="410"/>
    </location>
</feature>
<keyword evidence="4" id="KW-1185">Reference proteome</keyword>